<sequence>MKHKRKSKIEDLTNKAGAKTKEQQHLESLEVLENVKELTRNKPVLRLTSKDNAMRREIATRIPKKKKMYYLENLKYYKVGVDYEAGLSKLEICIKYNLTSSNYLHALKRYRDKINPALELPKNDENLIAVLEGMKLGMTIKEISESTGLSKSSVERLKSNAKAEGYI</sequence>
<feature type="compositionally biased region" description="Basic and acidic residues" evidence="1">
    <location>
        <begin position="8"/>
        <end position="24"/>
    </location>
</feature>
<dbReference type="Proteomes" id="UP000190848">
    <property type="component" value="Chromosome"/>
</dbReference>
<gene>
    <name evidence="2" type="ORF">BBD32_02780</name>
</gene>
<reference evidence="2 3" key="1">
    <citation type="submission" date="2016-07" db="EMBL/GenBank/DDBJ databases">
        <title>Revisiting the taxonomy of the Elizabethkingia Genus using Whole-Genome Sequencing, Optical Mapping, and MALDI-TOF, along with proposal of three novel Elizabethkingia species: Elizabethkingia bruuniana sp. nov., Elizabethkingia ursingii sp. nov., and Elizabethkingia occulta sp. nov.</title>
        <authorList>
            <person name="Nicholson A.C."/>
        </authorList>
    </citation>
    <scope>NUCLEOTIDE SEQUENCE [LARGE SCALE GENOMIC DNA]</scope>
    <source>
        <strain evidence="2 3">F3201</strain>
    </source>
</reference>
<accession>A0AAU8VC19</accession>
<evidence type="ECO:0000313" key="2">
    <source>
        <dbReference type="EMBL" id="AQX00465.1"/>
    </source>
</evidence>
<dbReference type="RefSeq" id="WP_078395171.1">
    <property type="nucleotide sequence ID" value="NZ_CP016374.1"/>
</dbReference>
<evidence type="ECO:0000313" key="3">
    <source>
        <dbReference type="Proteomes" id="UP000190848"/>
    </source>
</evidence>
<organism evidence="2 3">
    <name type="scientific">Elizabethkingia anophelis</name>
    <dbReference type="NCBI Taxonomy" id="1117645"/>
    <lineage>
        <taxon>Bacteria</taxon>
        <taxon>Pseudomonadati</taxon>
        <taxon>Bacteroidota</taxon>
        <taxon>Flavobacteriia</taxon>
        <taxon>Flavobacteriales</taxon>
        <taxon>Weeksellaceae</taxon>
        <taxon>Elizabethkingia</taxon>
    </lineage>
</organism>
<name>A0AAU8VC19_9FLAO</name>
<proteinExistence type="predicted"/>
<evidence type="ECO:0000256" key="1">
    <source>
        <dbReference type="SAM" id="MobiDB-lite"/>
    </source>
</evidence>
<dbReference type="AlphaFoldDB" id="A0AAU8VC19"/>
<feature type="region of interest" description="Disordered" evidence="1">
    <location>
        <begin position="1"/>
        <end position="24"/>
    </location>
</feature>
<protein>
    <submittedName>
        <fullName evidence="2">Uncharacterized protein</fullName>
    </submittedName>
</protein>
<dbReference type="EMBL" id="CP016374">
    <property type="protein sequence ID" value="AQX00465.1"/>
    <property type="molecule type" value="Genomic_DNA"/>
</dbReference>